<dbReference type="Gene3D" id="3.90.76.10">
    <property type="entry name" value="Dipeptide-binding Protein, Domain 1"/>
    <property type="match status" value="1"/>
</dbReference>
<dbReference type="RefSeq" id="WP_203915846.1">
    <property type="nucleotide sequence ID" value="NZ_BONZ01000003.1"/>
</dbReference>
<evidence type="ECO:0000313" key="3">
    <source>
        <dbReference type="EMBL" id="GIH12129.1"/>
    </source>
</evidence>
<dbReference type="PANTHER" id="PTHR30290:SF83">
    <property type="entry name" value="ABC TRANSPORTER SUBSTRATE-BINDING PROTEIN"/>
    <property type="match status" value="1"/>
</dbReference>
<dbReference type="PIRSF" id="PIRSF002741">
    <property type="entry name" value="MppA"/>
    <property type="match status" value="1"/>
</dbReference>
<dbReference type="GO" id="GO:0042597">
    <property type="term" value="C:periplasmic space"/>
    <property type="evidence" value="ECO:0007669"/>
    <property type="project" value="UniProtKB-ARBA"/>
</dbReference>
<keyword evidence="1" id="KW-0732">Signal</keyword>
<comment type="caution">
    <text evidence="3">The sequence shown here is derived from an EMBL/GenBank/DDBJ whole genome shotgun (WGS) entry which is preliminary data.</text>
</comment>
<dbReference type="InterPro" id="IPR030678">
    <property type="entry name" value="Peptide/Ni-bd"/>
</dbReference>
<protein>
    <submittedName>
        <fullName evidence="3">Peptide ABC transporter substrate-binding protein</fullName>
    </submittedName>
</protein>
<name>A0A8J3VMA9_9ACTN</name>
<evidence type="ECO:0000313" key="4">
    <source>
        <dbReference type="Proteomes" id="UP000642748"/>
    </source>
</evidence>
<dbReference type="PANTHER" id="PTHR30290">
    <property type="entry name" value="PERIPLASMIC BINDING COMPONENT OF ABC TRANSPORTER"/>
    <property type="match status" value="1"/>
</dbReference>
<dbReference type="InterPro" id="IPR000914">
    <property type="entry name" value="SBP_5_dom"/>
</dbReference>
<dbReference type="AlphaFoldDB" id="A0A8J3VMA9"/>
<dbReference type="InterPro" id="IPR039424">
    <property type="entry name" value="SBP_5"/>
</dbReference>
<dbReference type="Gene3D" id="3.40.190.10">
    <property type="entry name" value="Periplasmic binding protein-like II"/>
    <property type="match status" value="1"/>
</dbReference>
<dbReference type="Proteomes" id="UP000642748">
    <property type="component" value="Unassembled WGS sequence"/>
</dbReference>
<dbReference type="SUPFAM" id="SSF53850">
    <property type="entry name" value="Periplasmic binding protein-like II"/>
    <property type="match status" value="1"/>
</dbReference>
<dbReference type="GO" id="GO:1904680">
    <property type="term" value="F:peptide transmembrane transporter activity"/>
    <property type="evidence" value="ECO:0007669"/>
    <property type="project" value="TreeGrafter"/>
</dbReference>
<gene>
    <name evidence="3" type="ORF">Raf01_03010</name>
</gene>
<sequence length="538" mass="58921">MRVHRLAAWITLPVTVALTIAACDTGGLTPVAGTVVGSAVTIGIAEPEHLIPSDTVESNGFQVISSLYTPLVRFDDSGKPVLDQAAAASITTKDNKVWMVKLKDGFTFHNGQKVTADSYIKAWNFGAYGPNAQIGTDFYSRIQGYDAMQSSTSKKPKATKLSGVKKIDDLTIQITLSAPFAEFEKVLGYNVFYPLPDAAYAADGTLTTAYEDNPIGDGPFQIKGSWNHNQSIDVIAYPDYPLDKPKVNEVDFKIYQDQDTMYADLQAGELDIEPQIPSDKLASAQVDLGDRLKQTPSSYFAYISVPTWEAAYKNVDVRRAISMAIDRQQIIDKIFQGSYAPATSWVSPVVEGARANTCGDACKYNPVAAKQLYQAAKGPNKIQLYYNADGGHKEWVDAVCNQLAKNLAVQCVGSPVVQLADLRKQARAHSLKGLLRSAWAFDYPSIEDYLTPLYKAGAASNDSDYDSPEFEQAIKQADGASDEATAIKGYQKAEDIIAQDMPTIPMWFKQNIYGYSTSMKNVDMDLFANVNVMTLERN</sequence>
<evidence type="ECO:0000259" key="2">
    <source>
        <dbReference type="Pfam" id="PF00496"/>
    </source>
</evidence>
<keyword evidence="4" id="KW-1185">Reference proteome</keyword>
<dbReference type="CDD" id="cd00995">
    <property type="entry name" value="PBP2_NikA_DppA_OppA_like"/>
    <property type="match status" value="1"/>
</dbReference>
<dbReference type="GO" id="GO:0015833">
    <property type="term" value="P:peptide transport"/>
    <property type="evidence" value="ECO:0007669"/>
    <property type="project" value="TreeGrafter"/>
</dbReference>
<dbReference type="GO" id="GO:0043190">
    <property type="term" value="C:ATP-binding cassette (ABC) transporter complex"/>
    <property type="evidence" value="ECO:0007669"/>
    <property type="project" value="InterPro"/>
</dbReference>
<dbReference type="Pfam" id="PF00496">
    <property type="entry name" value="SBP_bac_5"/>
    <property type="match status" value="1"/>
</dbReference>
<feature type="chain" id="PRO_5038679107" evidence="1">
    <location>
        <begin position="22"/>
        <end position="538"/>
    </location>
</feature>
<feature type="signal peptide" evidence="1">
    <location>
        <begin position="1"/>
        <end position="21"/>
    </location>
</feature>
<dbReference type="Gene3D" id="3.10.105.10">
    <property type="entry name" value="Dipeptide-binding Protein, Domain 3"/>
    <property type="match status" value="1"/>
</dbReference>
<dbReference type="PROSITE" id="PS51257">
    <property type="entry name" value="PROKAR_LIPOPROTEIN"/>
    <property type="match status" value="1"/>
</dbReference>
<organism evidence="3 4">
    <name type="scientific">Rugosimonospora africana</name>
    <dbReference type="NCBI Taxonomy" id="556532"/>
    <lineage>
        <taxon>Bacteria</taxon>
        <taxon>Bacillati</taxon>
        <taxon>Actinomycetota</taxon>
        <taxon>Actinomycetes</taxon>
        <taxon>Micromonosporales</taxon>
        <taxon>Micromonosporaceae</taxon>
        <taxon>Rugosimonospora</taxon>
    </lineage>
</organism>
<evidence type="ECO:0000256" key="1">
    <source>
        <dbReference type="SAM" id="SignalP"/>
    </source>
</evidence>
<feature type="domain" description="Solute-binding protein family 5" evidence="2">
    <location>
        <begin position="87"/>
        <end position="459"/>
    </location>
</feature>
<proteinExistence type="predicted"/>
<reference evidence="3" key="1">
    <citation type="submission" date="2021-01" db="EMBL/GenBank/DDBJ databases">
        <title>Whole genome shotgun sequence of Rugosimonospora africana NBRC 104875.</title>
        <authorList>
            <person name="Komaki H."/>
            <person name="Tamura T."/>
        </authorList>
    </citation>
    <scope>NUCLEOTIDE SEQUENCE</scope>
    <source>
        <strain evidence="3">NBRC 104875</strain>
    </source>
</reference>
<accession>A0A8J3VMA9</accession>
<dbReference type="EMBL" id="BONZ01000003">
    <property type="protein sequence ID" value="GIH12129.1"/>
    <property type="molecule type" value="Genomic_DNA"/>
</dbReference>